<keyword evidence="1" id="KW-0812">Transmembrane</keyword>
<reference evidence="2" key="1">
    <citation type="journal article" date="2015" name="Nature">
        <title>Complex archaea that bridge the gap between prokaryotes and eukaryotes.</title>
        <authorList>
            <person name="Spang A."/>
            <person name="Saw J.H."/>
            <person name="Jorgensen S.L."/>
            <person name="Zaremba-Niedzwiedzka K."/>
            <person name="Martijn J."/>
            <person name="Lind A.E."/>
            <person name="van Eijk R."/>
            <person name="Schleper C."/>
            <person name="Guy L."/>
            <person name="Ettema T.J."/>
        </authorList>
    </citation>
    <scope>NUCLEOTIDE SEQUENCE</scope>
</reference>
<feature type="transmembrane region" description="Helical" evidence="1">
    <location>
        <begin position="106"/>
        <end position="127"/>
    </location>
</feature>
<gene>
    <name evidence="2" type="ORF">LCGC14_2094350</name>
</gene>
<dbReference type="AlphaFoldDB" id="A0A0F9EBQ8"/>
<feature type="transmembrane region" description="Helical" evidence="1">
    <location>
        <begin position="139"/>
        <end position="157"/>
    </location>
</feature>
<feature type="transmembrane region" description="Helical" evidence="1">
    <location>
        <begin position="177"/>
        <end position="197"/>
    </location>
</feature>
<name>A0A0F9EBQ8_9ZZZZ</name>
<keyword evidence="1" id="KW-1133">Transmembrane helix</keyword>
<feature type="transmembrane region" description="Helical" evidence="1">
    <location>
        <begin position="35"/>
        <end position="56"/>
    </location>
</feature>
<feature type="transmembrane region" description="Helical" evidence="1">
    <location>
        <begin position="68"/>
        <end position="86"/>
    </location>
</feature>
<comment type="caution">
    <text evidence="2">The sequence shown here is derived from an EMBL/GenBank/DDBJ whole genome shotgun (WGS) entry which is preliminary data.</text>
</comment>
<accession>A0A0F9EBQ8</accession>
<sequence>MLGYLAALFIFYLITKILQINQFFTVDQQTAEFFFIVTEITELLVLYCLILVFEMFYKNTQFSYRQTIITIFIFMIIGGLISNPELQTTVTSRGFLVGLQRFSPLMFIKFIFHGITTAFLLIILIKSRRSARIKKQKRLIIWLLVGSLTGVLLPSLPNMPFEAMFIFNHLSPILNQFFKEITQSIGILIIGIAFLRVSKSPWLLQRQKIHFLVVYSPSGLTLFSKVFSKEIKKDDTFLLSGAFSAVTTLIKGCTKSAGNVESILLEGKELRIINREKFICVLLLDYSTQASDWAHMHFSLEFEKSSSNELNDFDGGISVYESAETLINQFFT</sequence>
<evidence type="ECO:0000313" key="2">
    <source>
        <dbReference type="EMBL" id="KKL71493.1"/>
    </source>
</evidence>
<dbReference type="EMBL" id="LAZR01025576">
    <property type="protein sequence ID" value="KKL71493.1"/>
    <property type="molecule type" value="Genomic_DNA"/>
</dbReference>
<evidence type="ECO:0000256" key="1">
    <source>
        <dbReference type="SAM" id="Phobius"/>
    </source>
</evidence>
<proteinExistence type="predicted"/>
<evidence type="ECO:0008006" key="3">
    <source>
        <dbReference type="Google" id="ProtNLM"/>
    </source>
</evidence>
<protein>
    <recommendedName>
        <fullName evidence="3">Histidine kinase N-terminal 7TM region domain-containing protein</fullName>
    </recommendedName>
</protein>
<organism evidence="2">
    <name type="scientific">marine sediment metagenome</name>
    <dbReference type="NCBI Taxonomy" id="412755"/>
    <lineage>
        <taxon>unclassified sequences</taxon>
        <taxon>metagenomes</taxon>
        <taxon>ecological metagenomes</taxon>
    </lineage>
</organism>
<keyword evidence="1" id="KW-0472">Membrane</keyword>